<keyword evidence="3" id="KW-1185">Reference proteome</keyword>
<evidence type="ECO:0008006" key="4">
    <source>
        <dbReference type="Google" id="ProtNLM"/>
    </source>
</evidence>
<reference evidence="2 3" key="1">
    <citation type="submission" date="2021-07" db="EMBL/GenBank/DDBJ databases">
        <authorList>
            <person name="Palmer J.M."/>
        </authorList>
    </citation>
    <scope>NUCLEOTIDE SEQUENCE [LARGE SCALE GENOMIC DNA]</scope>
    <source>
        <strain evidence="2 3">AT_MEX2019</strain>
        <tissue evidence="2">Muscle</tissue>
    </source>
</reference>
<evidence type="ECO:0000256" key="1">
    <source>
        <dbReference type="SAM" id="SignalP"/>
    </source>
</evidence>
<sequence length="81" mass="9332">MLFSPTCSLVLLLLLNVVDSGQILLKISQRFRDLQAQKNKKFFLTLLASGHQPLKHVKEGRIYQPLDHFNRQNVETFPQVA</sequence>
<feature type="signal peptide" evidence="1">
    <location>
        <begin position="1"/>
        <end position="20"/>
    </location>
</feature>
<gene>
    <name evidence="2" type="ORF">ATANTOWER_026552</name>
</gene>
<accession>A0ABU7BBB3</accession>
<protein>
    <recommendedName>
        <fullName evidence="4">Secreted protein</fullName>
    </recommendedName>
</protein>
<feature type="chain" id="PRO_5046552000" description="Secreted protein" evidence="1">
    <location>
        <begin position="21"/>
        <end position="81"/>
    </location>
</feature>
<dbReference type="EMBL" id="JAHUTI010045644">
    <property type="protein sequence ID" value="MED6246943.1"/>
    <property type="molecule type" value="Genomic_DNA"/>
</dbReference>
<name>A0ABU7BBB3_9TELE</name>
<keyword evidence="1" id="KW-0732">Signal</keyword>
<evidence type="ECO:0000313" key="2">
    <source>
        <dbReference type="EMBL" id="MED6246943.1"/>
    </source>
</evidence>
<dbReference type="Proteomes" id="UP001345963">
    <property type="component" value="Unassembled WGS sequence"/>
</dbReference>
<comment type="caution">
    <text evidence="2">The sequence shown here is derived from an EMBL/GenBank/DDBJ whole genome shotgun (WGS) entry which is preliminary data.</text>
</comment>
<organism evidence="2 3">
    <name type="scientific">Ataeniobius toweri</name>
    <dbReference type="NCBI Taxonomy" id="208326"/>
    <lineage>
        <taxon>Eukaryota</taxon>
        <taxon>Metazoa</taxon>
        <taxon>Chordata</taxon>
        <taxon>Craniata</taxon>
        <taxon>Vertebrata</taxon>
        <taxon>Euteleostomi</taxon>
        <taxon>Actinopterygii</taxon>
        <taxon>Neopterygii</taxon>
        <taxon>Teleostei</taxon>
        <taxon>Neoteleostei</taxon>
        <taxon>Acanthomorphata</taxon>
        <taxon>Ovalentaria</taxon>
        <taxon>Atherinomorphae</taxon>
        <taxon>Cyprinodontiformes</taxon>
        <taxon>Goodeidae</taxon>
        <taxon>Ataeniobius</taxon>
    </lineage>
</organism>
<evidence type="ECO:0000313" key="3">
    <source>
        <dbReference type="Proteomes" id="UP001345963"/>
    </source>
</evidence>
<proteinExistence type="predicted"/>